<dbReference type="AlphaFoldDB" id="A0A9P6Y982"/>
<gene>
    <name evidence="1" type="ORF">G6F51_007469</name>
</gene>
<evidence type="ECO:0000313" key="1">
    <source>
        <dbReference type="EMBL" id="KAG1542130.1"/>
    </source>
</evidence>
<dbReference type="EMBL" id="JAANIT010001118">
    <property type="protein sequence ID" value="KAG1542130.1"/>
    <property type="molecule type" value="Genomic_DNA"/>
</dbReference>
<organism evidence="1 2">
    <name type="scientific">Rhizopus oryzae</name>
    <name type="common">Mucormycosis agent</name>
    <name type="synonym">Rhizopus arrhizus var. delemar</name>
    <dbReference type="NCBI Taxonomy" id="64495"/>
    <lineage>
        <taxon>Eukaryota</taxon>
        <taxon>Fungi</taxon>
        <taxon>Fungi incertae sedis</taxon>
        <taxon>Mucoromycota</taxon>
        <taxon>Mucoromycotina</taxon>
        <taxon>Mucoromycetes</taxon>
        <taxon>Mucorales</taxon>
        <taxon>Mucorineae</taxon>
        <taxon>Rhizopodaceae</taxon>
        <taxon>Rhizopus</taxon>
    </lineage>
</organism>
<proteinExistence type="predicted"/>
<name>A0A9P6Y982_RHIOR</name>
<protein>
    <submittedName>
        <fullName evidence="1">Uncharacterized protein</fullName>
    </submittedName>
</protein>
<sequence length="448" mass="51594">MTQDSASKEKKRQPPSEVRWVLENMARFDHKTFFNEHLYYTRLQVQRRFSIIVEDWIMDKEKKKQIKDDYDEWLKNEKLVDEFWEQWHVQKAAQNKVDLGNTELLFETGTSVSTSSALTISMIDDYLSRNITPPICEPYLVDGFNVSLGFYNYQMHVKELILNRNLLTFESHPAHILSMSSILLLCQRSNDSILHGFLNSSSGAILEDRLSHLNWGVSEFPSALLDVLKKNYRGLTRKQIDVDTAIHNIVGESLNQSTAIKQSVGVFTRLLRSLPWHTDKQEEHRLCSRYLHGILQGLFDERRTDGEIMFDFTDEQTAEAVNSGADLAKCRPDGSVVFSAGNFSKTLAFVEVKPFTDANDNYKLNADLVRLGIFAKNTIDASHSKNVMIDQAVGMNLTFYMVQKTTAELYTMFELDCLRFPSSIHDMTMIFGLMDKLMDIVQVFRTFL</sequence>
<reference evidence="1" key="1">
    <citation type="journal article" date="2020" name="Microb. Genom.">
        <title>Genetic diversity of clinical and environmental Mucorales isolates obtained from an investigation of mucormycosis cases among solid organ transplant recipients.</title>
        <authorList>
            <person name="Nguyen M.H."/>
            <person name="Kaul D."/>
            <person name="Muto C."/>
            <person name="Cheng S.J."/>
            <person name="Richter R.A."/>
            <person name="Bruno V.M."/>
            <person name="Liu G."/>
            <person name="Beyhan S."/>
            <person name="Sundermann A.J."/>
            <person name="Mounaud S."/>
            <person name="Pasculle A.W."/>
            <person name="Nierman W.C."/>
            <person name="Driscoll E."/>
            <person name="Cumbie R."/>
            <person name="Clancy C.J."/>
            <person name="Dupont C.L."/>
        </authorList>
    </citation>
    <scope>NUCLEOTIDE SEQUENCE</scope>
    <source>
        <strain evidence="1">GL16</strain>
    </source>
</reference>
<accession>A0A9P6Y982</accession>
<dbReference type="Proteomes" id="UP000717996">
    <property type="component" value="Unassembled WGS sequence"/>
</dbReference>
<comment type="caution">
    <text evidence="1">The sequence shown here is derived from an EMBL/GenBank/DDBJ whole genome shotgun (WGS) entry which is preliminary data.</text>
</comment>
<evidence type="ECO:0000313" key="2">
    <source>
        <dbReference type="Proteomes" id="UP000717996"/>
    </source>
</evidence>